<feature type="compositionally biased region" description="Low complexity" evidence="11">
    <location>
        <begin position="205"/>
        <end position="224"/>
    </location>
</feature>
<feature type="region of interest" description="Disordered" evidence="11">
    <location>
        <begin position="23"/>
        <end position="98"/>
    </location>
</feature>
<evidence type="ECO:0000256" key="11">
    <source>
        <dbReference type="SAM" id="MobiDB-lite"/>
    </source>
</evidence>
<feature type="region of interest" description="Disordered" evidence="11">
    <location>
        <begin position="545"/>
        <end position="613"/>
    </location>
</feature>
<dbReference type="SMART" id="SM00350">
    <property type="entry name" value="MCM"/>
    <property type="match status" value="1"/>
</dbReference>
<dbReference type="InterPro" id="IPR033762">
    <property type="entry name" value="MCM_OB"/>
</dbReference>
<dbReference type="SUPFAM" id="SSF50249">
    <property type="entry name" value="Nucleic acid-binding proteins"/>
    <property type="match status" value="1"/>
</dbReference>
<dbReference type="Pfam" id="PF17207">
    <property type="entry name" value="MCM_OB"/>
    <property type="match status" value="1"/>
</dbReference>
<keyword evidence="3 10" id="KW-0235">DNA replication</keyword>
<comment type="subunit">
    <text evidence="10">Component of the MCM2-7 complex.</text>
</comment>
<keyword evidence="9 10" id="KW-0539">Nucleus</keyword>
<evidence type="ECO:0000259" key="12">
    <source>
        <dbReference type="PROSITE" id="PS50051"/>
    </source>
</evidence>
<evidence type="ECO:0000256" key="10">
    <source>
        <dbReference type="RuleBase" id="RU368062"/>
    </source>
</evidence>
<reference evidence="14" key="1">
    <citation type="journal article" date="2018" name="Nat. Microbiol.">
        <title>Leveraging single-cell genomics to expand the fungal tree of life.</title>
        <authorList>
            <person name="Ahrendt S.R."/>
            <person name="Quandt C.A."/>
            <person name="Ciobanu D."/>
            <person name="Clum A."/>
            <person name="Salamov A."/>
            <person name="Andreopoulos B."/>
            <person name="Cheng J.F."/>
            <person name="Woyke T."/>
            <person name="Pelin A."/>
            <person name="Henrissat B."/>
            <person name="Reynolds N.K."/>
            <person name="Benny G.L."/>
            <person name="Smith M.E."/>
            <person name="James T.Y."/>
            <person name="Grigoriev I.V."/>
        </authorList>
    </citation>
    <scope>NUCLEOTIDE SEQUENCE [LARGE SCALE GENOMIC DNA]</scope>
</reference>
<feature type="non-terminal residue" evidence="13">
    <location>
        <position position="714"/>
    </location>
</feature>
<feature type="compositionally biased region" description="Polar residues" evidence="11">
    <location>
        <begin position="144"/>
        <end position="162"/>
    </location>
</feature>
<evidence type="ECO:0000256" key="2">
    <source>
        <dbReference type="ARBA" id="ARBA00008010"/>
    </source>
</evidence>
<dbReference type="GO" id="GO:0003697">
    <property type="term" value="F:single-stranded DNA binding"/>
    <property type="evidence" value="ECO:0007669"/>
    <property type="project" value="TreeGrafter"/>
</dbReference>
<dbReference type="Gene3D" id="3.40.50.300">
    <property type="entry name" value="P-loop containing nucleotide triphosphate hydrolases"/>
    <property type="match status" value="1"/>
</dbReference>
<evidence type="ECO:0000256" key="6">
    <source>
        <dbReference type="ARBA" id="ARBA00022806"/>
    </source>
</evidence>
<dbReference type="GO" id="GO:0017116">
    <property type="term" value="F:single-stranded DNA helicase activity"/>
    <property type="evidence" value="ECO:0007669"/>
    <property type="project" value="TreeGrafter"/>
</dbReference>
<protein>
    <recommendedName>
        <fullName evidence="10">DNA replication licensing factor MCM4</fullName>
        <ecNumber evidence="10">3.6.4.12</ecNumber>
    </recommendedName>
</protein>
<keyword evidence="4 10" id="KW-0547">Nucleotide-binding</keyword>
<comment type="catalytic activity">
    <reaction evidence="10">
        <text>ATP + H2O = ADP + phosphate + H(+)</text>
        <dbReference type="Rhea" id="RHEA:13065"/>
        <dbReference type="ChEBI" id="CHEBI:15377"/>
        <dbReference type="ChEBI" id="CHEBI:15378"/>
        <dbReference type="ChEBI" id="CHEBI:30616"/>
        <dbReference type="ChEBI" id="CHEBI:43474"/>
        <dbReference type="ChEBI" id="CHEBI:456216"/>
        <dbReference type="EC" id="3.6.4.12"/>
    </reaction>
</comment>
<dbReference type="InterPro" id="IPR012340">
    <property type="entry name" value="NA-bd_OB-fold"/>
</dbReference>
<accession>A0A4P9Y1K4</accession>
<sequence length="714" mass="78572">MKAISKEATQRIKMLLEEGQSLRQVAATTKTTSAQQSPQSTRNPSTPSRKSRTAHNLRTQQHQDDDDALMGENAPLAPPSSDAGPMDASPVLQPRSYTSGNIHAFDQTYESGAPVRSGDSQGLPPALLSQASLSSSATPLLGSQTASQGPITAQASQGQTGTIPLALTPSRRRGDIHMSPHHSRRLVARLYAQGSPARASGSAVPLTQLPPSSLGPSSISEPSSATEVTPGFPPTQEEVGMTGLDPSATRAVIWGTDINVDTTLEAFHRFLRGFTTRHLLLHRQLPSSGRPEDLEPYYPRLMHQLCSRNSYFLNLDTQKLLSYPQSTTLYHQLLRYPQEIIPLMDHAMSEWYQELFPQVPIPQLPVWKVRPFNLGRSVNMRELNPEDIDQLVTIKGLMIRASPIIPDLKQAFFRCSMCHQESWAPVDRGQMQEPTRCPNQTCKALNAMVLVHNRSEFSDKQVSRLQEVPDAIPDGQTPHTLNLCLYDELVDVGRPGDRLEVTGIYRCVPIRVNPRQRTVRTLFRTYVDVVHLCRVDGQNLHSGATMPTSSWKRGRDDKGIEADEEPQWATYVEDDRIVASDNDTEGGQQDLNSMDMNEDEDGSPGEHSISTLPQGLDGAQLREIRELAKDPEIFTRLAHSMAPSIFEHEDVKKGLLLQLFGGVSKGGEDVRAIGQGRSSGIDDQEAWSSMTVDPQGNIIASSSSAILGNNKNTS</sequence>
<comment type="similarity">
    <text evidence="2 10">Belongs to the MCM family.</text>
</comment>
<dbReference type="GO" id="GO:0006279">
    <property type="term" value="P:premeiotic DNA replication"/>
    <property type="evidence" value="ECO:0007669"/>
    <property type="project" value="UniProtKB-ARBA"/>
</dbReference>
<dbReference type="Gene3D" id="2.20.28.10">
    <property type="match status" value="1"/>
</dbReference>
<dbReference type="Gene3D" id="3.30.1640.10">
    <property type="entry name" value="mini-chromosome maintenance (MCM) complex, chain A, domain 1"/>
    <property type="match status" value="1"/>
</dbReference>
<dbReference type="FunFam" id="2.20.28.10:FF:000003">
    <property type="entry name" value="DNA helicase"/>
    <property type="match status" value="1"/>
</dbReference>
<comment type="function">
    <text evidence="10">Acts as component of the MCM2-7 complex (MCM complex) which is the replicative helicase essential for 'once per cell cycle' DNA replication initiation and elongation in eukaryotic cells. The active ATPase sites in the MCM2-7 ring are formed through the interaction surfaces of two neighboring subunits such that a critical structure of a conserved arginine finger motif is provided in trans relative to the ATP-binding site of the Walker A box of the adjacent subunit. The six ATPase active sites, however, are likely to contribute differentially to the complex helicase activity.</text>
</comment>
<proteinExistence type="inferred from homology"/>
<dbReference type="PANTHER" id="PTHR11630">
    <property type="entry name" value="DNA REPLICATION LICENSING FACTOR MCM FAMILY MEMBER"/>
    <property type="match status" value="1"/>
</dbReference>
<dbReference type="GO" id="GO:0097373">
    <property type="term" value="C:MCM core complex"/>
    <property type="evidence" value="ECO:0007669"/>
    <property type="project" value="UniProtKB-ARBA"/>
</dbReference>
<dbReference type="InterPro" id="IPR031327">
    <property type="entry name" value="MCM"/>
</dbReference>
<dbReference type="Gene3D" id="2.40.50.140">
    <property type="entry name" value="Nucleic acid-binding proteins"/>
    <property type="match status" value="1"/>
</dbReference>
<keyword evidence="5 10" id="KW-0378">Hydrolase</keyword>
<dbReference type="GO" id="GO:0042555">
    <property type="term" value="C:MCM complex"/>
    <property type="evidence" value="ECO:0007669"/>
    <property type="project" value="UniProtKB-UniRule"/>
</dbReference>
<dbReference type="Pfam" id="PF00493">
    <property type="entry name" value="MCM"/>
    <property type="match status" value="1"/>
</dbReference>
<dbReference type="InterPro" id="IPR027925">
    <property type="entry name" value="MCM_N"/>
</dbReference>
<keyword evidence="6 10" id="KW-0347">Helicase</keyword>
<evidence type="ECO:0000256" key="7">
    <source>
        <dbReference type="ARBA" id="ARBA00022840"/>
    </source>
</evidence>
<evidence type="ECO:0000256" key="1">
    <source>
        <dbReference type="ARBA" id="ARBA00004123"/>
    </source>
</evidence>
<keyword evidence="8 10" id="KW-0238">DNA-binding</keyword>
<name>A0A4P9Y1K4_9FUNG</name>
<dbReference type="PRINTS" id="PR01660">
    <property type="entry name" value="MCMPROTEIN4"/>
</dbReference>
<evidence type="ECO:0000256" key="5">
    <source>
        <dbReference type="ARBA" id="ARBA00022801"/>
    </source>
</evidence>
<dbReference type="GO" id="GO:0005524">
    <property type="term" value="F:ATP binding"/>
    <property type="evidence" value="ECO:0007669"/>
    <property type="project" value="UniProtKB-UniRule"/>
</dbReference>
<feature type="compositionally biased region" description="Low complexity" evidence="11">
    <location>
        <begin position="26"/>
        <end position="41"/>
    </location>
</feature>
<dbReference type="PROSITE" id="PS50051">
    <property type="entry name" value="MCM_2"/>
    <property type="match status" value="1"/>
</dbReference>
<dbReference type="GO" id="GO:0000727">
    <property type="term" value="P:double-strand break repair via break-induced replication"/>
    <property type="evidence" value="ECO:0007669"/>
    <property type="project" value="TreeGrafter"/>
</dbReference>
<dbReference type="GO" id="GO:0016787">
    <property type="term" value="F:hydrolase activity"/>
    <property type="evidence" value="ECO:0007669"/>
    <property type="project" value="UniProtKB-KW"/>
</dbReference>
<dbReference type="Pfam" id="PF14551">
    <property type="entry name" value="MCM_N"/>
    <property type="match status" value="1"/>
</dbReference>
<dbReference type="AlphaFoldDB" id="A0A4P9Y1K4"/>
<dbReference type="GO" id="GO:0031261">
    <property type="term" value="C:DNA replication preinitiation complex"/>
    <property type="evidence" value="ECO:0007669"/>
    <property type="project" value="UniProtKB-ARBA"/>
</dbReference>
<evidence type="ECO:0000256" key="4">
    <source>
        <dbReference type="ARBA" id="ARBA00022741"/>
    </source>
</evidence>
<feature type="domain" description="MCM C-terminal AAA(+) ATPase" evidence="12">
    <location>
        <begin position="633"/>
        <end position="665"/>
    </location>
</feature>
<dbReference type="EC" id="3.6.4.12" evidence="10"/>
<gene>
    <name evidence="13" type="ORF">BJ684DRAFT_21482</name>
</gene>
<comment type="subcellular location">
    <subcellularLocation>
        <location evidence="1">Nucleus</location>
    </subcellularLocation>
</comment>
<organism evidence="13 14">
    <name type="scientific">Piptocephalis cylindrospora</name>
    <dbReference type="NCBI Taxonomy" id="1907219"/>
    <lineage>
        <taxon>Eukaryota</taxon>
        <taxon>Fungi</taxon>
        <taxon>Fungi incertae sedis</taxon>
        <taxon>Zoopagomycota</taxon>
        <taxon>Zoopagomycotina</taxon>
        <taxon>Zoopagomycetes</taxon>
        <taxon>Zoopagales</taxon>
        <taxon>Piptocephalidaceae</taxon>
        <taxon>Piptocephalis</taxon>
    </lineage>
</organism>
<dbReference type="OrthoDB" id="10251574at2759"/>
<evidence type="ECO:0000256" key="3">
    <source>
        <dbReference type="ARBA" id="ARBA00022705"/>
    </source>
</evidence>
<keyword evidence="7 10" id="KW-0067">ATP-binding</keyword>
<dbReference type="Proteomes" id="UP000267251">
    <property type="component" value="Unassembled WGS sequence"/>
</dbReference>
<evidence type="ECO:0000313" key="14">
    <source>
        <dbReference type="Proteomes" id="UP000267251"/>
    </source>
</evidence>
<dbReference type="InterPro" id="IPR008047">
    <property type="entry name" value="MCM_4"/>
</dbReference>
<dbReference type="GO" id="GO:0006271">
    <property type="term" value="P:DNA strand elongation involved in DNA replication"/>
    <property type="evidence" value="ECO:0007669"/>
    <property type="project" value="TreeGrafter"/>
</dbReference>
<evidence type="ECO:0000256" key="8">
    <source>
        <dbReference type="ARBA" id="ARBA00023125"/>
    </source>
</evidence>
<dbReference type="InterPro" id="IPR001208">
    <property type="entry name" value="MCM_dom"/>
</dbReference>
<evidence type="ECO:0000256" key="9">
    <source>
        <dbReference type="ARBA" id="ARBA00023242"/>
    </source>
</evidence>
<dbReference type="GO" id="GO:1902975">
    <property type="term" value="P:mitotic DNA replication initiation"/>
    <property type="evidence" value="ECO:0007669"/>
    <property type="project" value="TreeGrafter"/>
</dbReference>
<evidence type="ECO:0000313" key="13">
    <source>
        <dbReference type="EMBL" id="RKP11941.1"/>
    </source>
</evidence>
<feature type="compositionally biased region" description="Polar residues" evidence="11">
    <location>
        <begin position="585"/>
        <end position="595"/>
    </location>
</feature>
<feature type="region of interest" description="Disordered" evidence="11">
    <location>
        <begin position="139"/>
        <end position="177"/>
    </location>
</feature>
<dbReference type="PANTHER" id="PTHR11630:SF66">
    <property type="entry name" value="DNA REPLICATION LICENSING FACTOR MCM4"/>
    <property type="match status" value="1"/>
</dbReference>
<dbReference type="GO" id="GO:0043596">
    <property type="term" value="C:nuclear replication fork"/>
    <property type="evidence" value="ECO:0007669"/>
    <property type="project" value="UniProtKB-ARBA"/>
</dbReference>
<dbReference type="InterPro" id="IPR027417">
    <property type="entry name" value="P-loop_NTPase"/>
</dbReference>
<dbReference type="GO" id="GO:0005656">
    <property type="term" value="C:nuclear pre-replicative complex"/>
    <property type="evidence" value="ECO:0007669"/>
    <property type="project" value="UniProtKB-ARBA"/>
</dbReference>
<keyword evidence="14" id="KW-1185">Reference proteome</keyword>
<dbReference type="EMBL" id="KZ988564">
    <property type="protein sequence ID" value="RKP11941.1"/>
    <property type="molecule type" value="Genomic_DNA"/>
</dbReference>
<feature type="region of interest" description="Disordered" evidence="11">
    <location>
        <begin position="198"/>
        <end position="233"/>
    </location>
</feature>